<feature type="binding site" evidence="5">
    <location>
        <position position="38"/>
    </location>
    <ligand>
        <name>AMP</name>
        <dbReference type="ChEBI" id="CHEBI:456215"/>
    </ligand>
</feature>
<dbReference type="CDD" id="cd01428">
    <property type="entry name" value="ADK"/>
    <property type="match status" value="1"/>
</dbReference>
<organism evidence="8 9">
    <name type="scientific">Tolypocladium paradoxum</name>
    <dbReference type="NCBI Taxonomy" id="94208"/>
    <lineage>
        <taxon>Eukaryota</taxon>
        <taxon>Fungi</taxon>
        <taxon>Dikarya</taxon>
        <taxon>Ascomycota</taxon>
        <taxon>Pezizomycotina</taxon>
        <taxon>Sordariomycetes</taxon>
        <taxon>Hypocreomycetidae</taxon>
        <taxon>Hypocreales</taxon>
        <taxon>Ophiocordycipitaceae</taxon>
        <taxon>Tolypocladium</taxon>
    </lineage>
</organism>
<feature type="binding site" evidence="5">
    <location>
        <begin position="83"/>
        <end position="85"/>
    </location>
    <ligand>
        <name>AMP</name>
        <dbReference type="ChEBI" id="CHEBI:456215"/>
    </ligand>
</feature>
<keyword evidence="4 5" id="KW-0496">Mitochondrion</keyword>
<dbReference type="SUPFAM" id="SSF52540">
    <property type="entry name" value="P-loop containing nucleoside triphosphate hydrolases"/>
    <property type="match status" value="1"/>
</dbReference>
<dbReference type="GO" id="GO:0004017">
    <property type="term" value="F:AMP kinase activity"/>
    <property type="evidence" value="ECO:0007669"/>
    <property type="project" value="InterPro"/>
</dbReference>
<dbReference type="GO" id="GO:0005525">
    <property type="term" value="F:GTP binding"/>
    <property type="evidence" value="ECO:0007669"/>
    <property type="project" value="UniProtKB-KW"/>
</dbReference>
<gene>
    <name evidence="5" type="primary">ADK2</name>
    <name evidence="8" type="ORF">TPAR_02787</name>
</gene>
<evidence type="ECO:0000259" key="7">
    <source>
        <dbReference type="Pfam" id="PF05191"/>
    </source>
</evidence>
<dbReference type="PANTHER" id="PTHR23359">
    <property type="entry name" value="NUCLEOTIDE KINASE"/>
    <property type="match status" value="1"/>
</dbReference>
<dbReference type="AlphaFoldDB" id="A0A2S4L3K1"/>
<accession>A0A2S4L3K1</accession>
<keyword evidence="9" id="KW-1185">Reference proteome</keyword>
<feature type="binding site" evidence="5">
    <location>
        <position position="43"/>
    </location>
    <ligand>
        <name>AMP</name>
        <dbReference type="ChEBI" id="CHEBI:456215"/>
    </ligand>
</feature>
<proteinExistence type="inferred from homology"/>
<feature type="region of interest" description="LID" evidence="5">
    <location>
        <begin position="209"/>
        <end position="246"/>
    </location>
</feature>
<evidence type="ECO:0000313" key="9">
    <source>
        <dbReference type="Proteomes" id="UP000237481"/>
    </source>
</evidence>
<comment type="subunit">
    <text evidence="5">Monomer.</text>
</comment>
<dbReference type="InterPro" id="IPR028586">
    <property type="entry name" value="AK3/Ak4_mitochondrial"/>
</dbReference>
<evidence type="ECO:0000313" key="8">
    <source>
        <dbReference type="EMBL" id="POR37013.1"/>
    </source>
</evidence>
<evidence type="ECO:0000256" key="4">
    <source>
        <dbReference type="ARBA" id="ARBA00023128"/>
    </source>
</evidence>
<feature type="region of interest" description="Disordered" evidence="6">
    <location>
        <begin position="116"/>
        <end position="166"/>
    </location>
</feature>
<dbReference type="EMBL" id="PKSG01000280">
    <property type="protein sequence ID" value="POR37013.1"/>
    <property type="molecule type" value="Genomic_DNA"/>
</dbReference>
<comment type="subcellular location">
    <subcellularLocation>
        <location evidence="5">Mitochondrion matrix</location>
    </subcellularLocation>
</comment>
<sequence length="300" mass="33229">MQLKKAARVILVGAPGVGKGTQSERLLRRFPQLQSISTGDLLRKNVKNRTPLGAPPVAVDTDASYADRAIPGIMAENTMKTGGLVADDLMLRLISSELRNRGWLFGQGRPNVMTLSSEATSTEMPSSRDRGPPMDDGGSLYAQPWSFDDHHHHHRRRRPQASDDPSASFILDGYPRTAAQATTLDAIVPINLAVSVKTPFSVILERIAGRWVHEPSGRVYNTSFNAPRVPGRDDVTGEPLVQRPDDSEDVYRARFARFQETSEPLLEHYAKKGVLLEVDGLSSDEISPKLYGEFEKRFVR</sequence>
<dbReference type="GO" id="GO:0005759">
    <property type="term" value="C:mitochondrial matrix"/>
    <property type="evidence" value="ECO:0007669"/>
    <property type="project" value="UniProtKB-SubCell"/>
</dbReference>
<evidence type="ECO:0000256" key="5">
    <source>
        <dbReference type="HAMAP-Rule" id="MF_03169"/>
    </source>
</evidence>
<name>A0A2S4L3K1_9HYPO</name>
<dbReference type="GO" id="GO:0046899">
    <property type="term" value="F:nucleoside triphosphate adenylate kinase activity"/>
    <property type="evidence" value="ECO:0007669"/>
    <property type="project" value="UniProtKB-UniRule"/>
</dbReference>
<dbReference type="GO" id="GO:0046033">
    <property type="term" value="P:AMP metabolic process"/>
    <property type="evidence" value="ECO:0007669"/>
    <property type="project" value="UniProtKB-UniRule"/>
</dbReference>
<dbReference type="Proteomes" id="UP000237481">
    <property type="component" value="Unassembled WGS sequence"/>
</dbReference>
<dbReference type="GO" id="GO:0046039">
    <property type="term" value="P:GTP metabolic process"/>
    <property type="evidence" value="ECO:0007669"/>
    <property type="project" value="UniProtKB-UniRule"/>
</dbReference>
<keyword evidence="5" id="KW-0342">GTP-binding</keyword>
<dbReference type="EC" id="2.7.4.10" evidence="5"/>
<dbReference type="InterPro" id="IPR000850">
    <property type="entry name" value="Adenylat/UMP-CMP_kin"/>
</dbReference>
<dbReference type="HAMAP" id="MF_00235">
    <property type="entry name" value="Adenylate_kinase_Adk"/>
    <property type="match status" value="1"/>
</dbReference>
<feature type="compositionally biased region" description="Polar residues" evidence="6">
    <location>
        <begin position="116"/>
        <end position="125"/>
    </location>
</feature>
<reference evidence="8 9" key="1">
    <citation type="submission" date="2018-01" db="EMBL/GenBank/DDBJ databases">
        <title>Harnessing the power of phylogenomics to disentangle the directionality and signatures of interkingdom host jumping in the parasitic fungal genus Tolypocladium.</title>
        <authorList>
            <person name="Quandt C.A."/>
            <person name="Patterson W."/>
            <person name="Spatafora J.W."/>
        </authorList>
    </citation>
    <scope>NUCLEOTIDE SEQUENCE [LARGE SCALE GENOMIC DNA]</scope>
    <source>
        <strain evidence="8 9">NRBC 100945</strain>
    </source>
</reference>
<protein>
    <recommendedName>
        <fullName evidence="5">GTP:AMP phosphotransferase, mitochondrial</fullName>
        <ecNumber evidence="5">2.7.4.10</ecNumber>
    </recommendedName>
    <alternativeName>
        <fullName evidence="5">Adenylate kinase 3</fullName>
        <shortName evidence="5">AK 3</shortName>
    </alternativeName>
</protein>
<dbReference type="GO" id="GO:0006172">
    <property type="term" value="P:ADP biosynthetic process"/>
    <property type="evidence" value="ECO:0007669"/>
    <property type="project" value="UniProtKB-UniRule"/>
</dbReference>
<keyword evidence="2 5" id="KW-0547">Nucleotide-binding</keyword>
<comment type="caution">
    <text evidence="5">Lacks conserved residue(s) required for the propagation of feature annotation.</text>
</comment>
<comment type="caution">
    <text evidence="8">The sequence shown here is derived from an EMBL/GenBank/DDBJ whole genome shotgun (WGS) entry which is preliminary data.</text>
</comment>
<keyword evidence="3 5" id="KW-0418">Kinase</keyword>
<dbReference type="Gene3D" id="3.40.50.300">
    <property type="entry name" value="P-loop containing nucleotide triphosphate hydrolases"/>
    <property type="match status" value="2"/>
</dbReference>
<feature type="binding site" evidence="5">
    <location>
        <position position="210"/>
    </location>
    <ligand>
        <name>GTP</name>
        <dbReference type="ChEBI" id="CHEBI:37565"/>
    </ligand>
</feature>
<dbReference type="STRING" id="94208.A0A2S4L3K1"/>
<comment type="function">
    <text evidence="5">Involved in maintaining the homeostasis of cellular nucleotides by catalyzing the interconversion of nucleoside phosphates. Has GTP:AMP phosphotransferase and ITP:AMP phosphotransferase activities.</text>
</comment>
<dbReference type="HAMAP" id="MF_03169">
    <property type="entry name" value="Adenylate_kinase_AK3"/>
    <property type="match status" value="1"/>
</dbReference>
<dbReference type="GO" id="GO:0046041">
    <property type="term" value="P:ITP metabolic process"/>
    <property type="evidence" value="ECO:0007669"/>
    <property type="project" value="UniProtKB-UniRule"/>
</dbReference>
<comment type="similarity">
    <text evidence="5">Belongs to the adenylate kinase family. AK3 subfamily.</text>
</comment>
<dbReference type="GO" id="GO:0005524">
    <property type="term" value="F:ATP binding"/>
    <property type="evidence" value="ECO:0007669"/>
    <property type="project" value="InterPro"/>
</dbReference>
<keyword evidence="1 5" id="KW-0808">Transferase</keyword>
<dbReference type="OrthoDB" id="439792at2759"/>
<comment type="domain">
    <text evidence="5">Consists of three domains, a large central CORE domain and two small peripheral domains, NMPbind and LID, which undergo movements during catalysis. The LID domain closes over the site of phosphoryl transfer upon GTP binding. Assembling and dissambling the active center during each catalytic cycle provides an effective means to prevent GTP hydrolysis.</text>
</comment>
<evidence type="ECO:0000256" key="2">
    <source>
        <dbReference type="ARBA" id="ARBA00022741"/>
    </source>
</evidence>
<dbReference type="Pfam" id="PF05191">
    <property type="entry name" value="ADK_lid"/>
    <property type="match status" value="1"/>
</dbReference>
<feature type="binding site" evidence="5">
    <location>
        <position position="283"/>
    </location>
    <ligand>
        <name>GTP</name>
        <dbReference type="ChEBI" id="CHEBI:37565"/>
    </ligand>
</feature>
<dbReference type="Pfam" id="PF00406">
    <property type="entry name" value="ADK"/>
    <property type="match status" value="2"/>
</dbReference>
<dbReference type="PRINTS" id="PR00094">
    <property type="entry name" value="ADENYLTKNASE"/>
</dbReference>
<evidence type="ECO:0000256" key="1">
    <source>
        <dbReference type="ARBA" id="ARBA00022679"/>
    </source>
</evidence>
<evidence type="ECO:0000256" key="6">
    <source>
        <dbReference type="SAM" id="MobiDB-lite"/>
    </source>
</evidence>
<evidence type="ECO:0000256" key="3">
    <source>
        <dbReference type="ARBA" id="ARBA00022777"/>
    </source>
</evidence>
<feature type="binding site" evidence="5">
    <location>
        <begin position="16"/>
        <end position="21"/>
    </location>
    <ligand>
        <name>GTP</name>
        <dbReference type="ChEBI" id="CHEBI:37565"/>
    </ligand>
</feature>
<dbReference type="PROSITE" id="PS00113">
    <property type="entry name" value="ADENYLATE_KINASE"/>
    <property type="match status" value="1"/>
</dbReference>
<feature type="binding site" evidence="5">
    <location>
        <position position="243"/>
    </location>
    <ligand>
        <name>AMP</name>
        <dbReference type="ChEBI" id="CHEBI:456215"/>
    </ligand>
</feature>
<feature type="binding site" evidence="5">
    <location>
        <begin position="219"/>
        <end position="220"/>
    </location>
    <ligand>
        <name>GTP</name>
        <dbReference type="ChEBI" id="CHEBI:37565"/>
    </ligand>
</feature>
<dbReference type="InterPro" id="IPR007862">
    <property type="entry name" value="Adenylate_kinase_lid-dom"/>
</dbReference>
<feature type="binding site" evidence="5">
    <location>
        <position position="180"/>
    </location>
    <ligand>
        <name>AMP</name>
        <dbReference type="ChEBI" id="CHEBI:456215"/>
    </ligand>
</feature>
<dbReference type="InterPro" id="IPR033690">
    <property type="entry name" value="Adenylat_kinase_CS"/>
</dbReference>
<comment type="catalytic activity">
    <reaction evidence="5">
        <text>a ribonucleoside 5'-triphosphate + AMP = a ribonucleoside 5'-diphosphate + ADP</text>
        <dbReference type="Rhea" id="RHEA:13749"/>
        <dbReference type="ChEBI" id="CHEBI:57930"/>
        <dbReference type="ChEBI" id="CHEBI:61557"/>
        <dbReference type="ChEBI" id="CHEBI:456215"/>
        <dbReference type="ChEBI" id="CHEBI:456216"/>
        <dbReference type="EC" id="2.7.4.10"/>
    </reaction>
</comment>
<dbReference type="InterPro" id="IPR027417">
    <property type="entry name" value="P-loop_NTPase"/>
</dbReference>
<feature type="domain" description="Adenylate kinase active site lid" evidence="7">
    <location>
        <begin position="210"/>
        <end position="245"/>
    </location>
</feature>
<feature type="binding site" evidence="5">
    <location>
        <position position="254"/>
    </location>
    <ligand>
        <name>AMP</name>
        <dbReference type="ChEBI" id="CHEBI:456215"/>
    </ligand>
</feature>